<dbReference type="OrthoDB" id="7585366at2"/>
<evidence type="ECO:0000259" key="3">
    <source>
        <dbReference type="PROSITE" id="PS51186"/>
    </source>
</evidence>
<dbReference type="CDD" id="cd04301">
    <property type="entry name" value="NAT_SF"/>
    <property type="match status" value="1"/>
</dbReference>
<dbReference type="PANTHER" id="PTHR43420:SF44">
    <property type="entry name" value="ACETYLTRANSFERASE YPEA"/>
    <property type="match status" value="1"/>
</dbReference>
<dbReference type="PROSITE" id="PS51186">
    <property type="entry name" value="GNAT"/>
    <property type="match status" value="1"/>
</dbReference>
<dbReference type="PANTHER" id="PTHR43420">
    <property type="entry name" value="ACETYLTRANSFERASE"/>
    <property type="match status" value="1"/>
</dbReference>
<evidence type="ECO:0000313" key="4">
    <source>
        <dbReference type="EMBL" id="PCE63234.1"/>
    </source>
</evidence>
<dbReference type="Pfam" id="PF00583">
    <property type="entry name" value="Acetyltransf_1"/>
    <property type="match status" value="1"/>
</dbReference>
<reference evidence="4 5" key="1">
    <citation type="submission" date="2017-04" db="EMBL/GenBank/DDBJ databases">
        <title>A new member of the family Flavobacteriaceae isolated from ascidians.</title>
        <authorList>
            <person name="Chen L."/>
        </authorList>
    </citation>
    <scope>NUCLEOTIDE SEQUENCE [LARGE SCALE GENOMIC DNA]</scope>
    <source>
        <strain evidence="4 5">HQA918</strain>
    </source>
</reference>
<dbReference type="InterPro" id="IPR050680">
    <property type="entry name" value="YpeA/RimI_acetyltransf"/>
</dbReference>
<keyword evidence="2" id="KW-0012">Acyltransferase</keyword>
<dbReference type="InterPro" id="IPR016181">
    <property type="entry name" value="Acyl_CoA_acyltransferase"/>
</dbReference>
<evidence type="ECO:0000313" key="5">
    <source>
        <dbReference type="Proteomes" id="UP000219559"/>
    </source>
</evidence>
<evidence type="ECO:0000256" key="1">
    <source>
        <dbReference type="ARBA" id="ARBA00022679"/>
    </source>
</evidence>
<dbReference type="Proteomes" id="UP000219559">
    <property type="component" value="Unassembled WGS sequence"/>
</dbReference>
<dbReference type="AlphaFoldDB" id="A0A2A4G5J2"/>
<dbReference type="InterPro" id="IPR000182">
    <property type="entry name" value="GNAT_dom"/>
</dbReference>
<dbReference type="SUPFAM" id="SSF55729">
    <property type="entry name" value="Acyl-CoA N-acyltransferases (Nat)"/>
    <property type="match status" value="1"/>
</dbReference>
<dbReference type="EMBL" id="NBWU01000005">
    <property type="protein sequence ID" value="PCE63234.1"/>
    <property type="molecule type" value="Genomic_DNA"/>
</dbReference>
<keyword evidence="5" id="KW-1185">Reference proteome</keyword>
<keyword evidence="1" id="KW-0808">Transferase</keyword>
<comment type="caution">
    <text evidence="4">The sequence shown here is derived from an EMBL/GenBank/DDBJ whole genome shotgun (WGS) entry which is preliminary data.</text>
</comment>
<name>A0A2A4G5J2_9FLAO</name>
<dbReference type="Gene3D" id="3.40.630.30">
    <property type="match status" value="1"/>
</dbReference>
<proteinExistence type="predicted"/>
<sequence length="219" mass="24496">MAKPLIFSLQTTTMHQPSLRNCTPNDAHWAVPLIYASGPDAFDYVFQTKNQKAQEFLSFAFKRKGGEFSFDNHYALTLEGRPIGIGAIFDGKKALGFPLTDAQNIMRYYKLQSPQVLVKGLRTEKIIQPPKTFEHSLVHLAIDPQLRGQGLGTTLVALLMQQLPLGAMGEKFVLDVSLENPRAKKLYKTLGFKVSKTIQSTLKNQYGHVPSHHRMELAG</sequence>
<gene>
    <name evidence="4" type="ORF">B7P33_13480</name>
</gene>
<evidence type="ECO:0000256" key="2">
    <source>
        <dbReference type="ARBA" id="ARBA00023315"/>
    </source>
</evidence>
<accession>A0A2A4G5J2</accession>
<protein>
    <recommendedName>
        <fullName evidence="3">N-acetyltransferase domain-containing protein</fullName>
    </recommendedName>
</protein>
<dbReference type="GO" id="GO:0016747">
    <property type="term" value="F:acyltransferase activity, transferring groups other than amino-acyl groups"/>
    <property type="evidence" value="ECO:0007669"/>
    <property type="project" value="InterPro"/>
</dbReference>
<organism evidence="4 5">
    <name type="scientific">Sediminicola luteus</name>
    <dbReference type="NCBI Taxonomy" id="319238"/>
    <lineage>
        <taxon>Bacteria</taxon>
        <taxon>Pseudomonadati</taxon>
        <taxon>Bacteroidota</taxon>
        <taxon>Flavobacteriia</taxon>
        <taxon>Flavobacteriales</taxon>
        <taxon>Flavobacteriaceae</taxon>
        <taxon>Sediminicola</taxon>
    </lineage>
</organism>
<feature type="domain" description="N-acetyltransferase" evidence="3">
    <location>
        <begin position="17"/>
        <end position="219"/>
    </location>
</feature>